<evidence type="ECO:0000256" key="1">
    <source>
        <dbReference type="ARBA" id="ARBA00004651"/>
    </source>
</evidence>
<feature type="binding site" evidence="7">
    <location>
        <position position="189"/>
    </location>
    <ligand>
        <name>Zn(2+)</name>
        <dbReference type="ChEBI" id="CHEBI:29105"/>
    </ligand>
</feature>
<dbReference type="InterPro" id="IPR005744">
    <property type="entry name" value="Hy-lIII"/>
</dbReference>
<comment type="caution">
    <text evidence="9">The sequence shown here is derived from an EMBL/GenBank/DDBJ whole genome shotgun (WGS) entry which is preliminary data.</text>
</comment>
<dbReference type="EMBL" id="JARPTC010000038">
    <property type="protein sequence ID" value="MDO7789158.1"/>
    <property type="molecule type" value="Genomic_DNA"/>
</dbReference>
<evidence type="ECO:0000313" key="10">
    <source>
        <dbReference type="Proteomes" id="UP001172911"/>
    </source>
</evidence>
<gene>
    <name evidence="9" type="ORF">P6N53_18260</name>
</gene>
<feature type="binding site" evidence="7">
    <location>
        <position position="60"/>
    </location>
    <ligand>
        <name>Zn(2+)</name>
        <dbReference type="ChEBI" id="CHEBI:29105"/>
    </ligand>
</feature>
<feature type="transmembrane region" description="Helical" evidence="8">
    <location>
        <begin position="128"/>
        <end position="148"/>
    </location>
</feature>
<evidence type="ECO:0000256" key="6">
    <source>
        <dbReference type="ARBA" id="ARBA00023136"/>
    </source>
</evidence>
<keyword evidence="3" id="KW-1003">Cell membrane</keyword>
<dbReference type="Pfam" id="PF03006">
    <property type="entry name" value="HlyIII"/>
    <property type="match status" value="1"/>
</dbReference>
<feature type="transmembrane region" description="Helical" evidence="8">
    <location>
        <begin position="78"/>
        <end position="96"/>
    </location>
</feature>
<dbReference type="AlphaFoldDB" id="A0AAW7ZHI8"/>
<sequence>MKFRDPVNGLTHLAGAFLSIAALVLLVYNASLHGEMWHVVSFAIFGSSLILLYTASALYHLLPVSEKGQRILRRIDHMMIFVLIAGTYTPVCLIPLRGAWGWSLLVGIWVLAVAGIVLKAVWMQAPRWFSTMLYLVMGWLAVIAFWPLMNALSLAGIGWLVLGGVFYSIGAVFYGAKWPNIIPGWFGFHEIFHLFVMAGSFSHFWLMARYILYIR</sequence>
<evidence type="ECO:0000256" key="7">
    <source>
        <dbReference type="PIRSR" id="PIRSR604254-1"/>
    </source>
</evidence>
<feature type="transmembrane region" description="Helical" evidence="8">
    <location>
        <begin position="154"/>
        <end position="176"/>
    </location>
</feature>
<feature type="transmembrane region" description="Helical" evidence="8">
    <location>
        <begin position="12"/>
        <end position="30"/>
    </location>
</feature>
<dbReference type="Proteomes" id="UP001172911">
    <property type="component" value="Unassembled WGS sequence"/>
</dbReference>
<comment type="subcellular location">
    <subcellularLocation>
        <location evidence="1">Cell membrane</location>
        <topology evidence="1">Multi-pass membrane protein</topology>
    </subcellularLocation>
</comment>
<evidence type="ECO:0000256" key="5">
    <source>
        <dbReference type="ARBA" id="ARBA00022989"/>
    </source>
</evidence>
<feature type="transmembrane region" description="Helical" evidence="8">
    <location>
        <begin position="188"/>
        <end position="212"/>
    </location>
</feature>
<name>A0AAW7ZHI8_9FIRM</name>
<proteinExistence type="inferred from homology"/>
<evidence type="ECO:0000256" key="3">
    <source>
        <dbReference type="ARBA" id="ARBA00022475"/>
    </source>
</evidence>
<organism evidence="9 10">
    <name type="scientific">Desulforamulus aquiferis</name>
    <dbReference type="NCBI Taxonomy" id="1397668"/>
    <lineage>
        <taxon>Bacteria</taxon>
        <taxon>Bacillati</taxon>
        <taxon>Bacillota</taxon>
        <taxon>Clostridia</taxon>
        <taxon>Eubacteriales</taxon>
        <taxon>Peptococcaceae</taxon>
        <taxon>Desulforamulus</taxon>
    </lineage>
</organism>
<accession>A0AAW7ZHI8</accession>
<evidence type="ECO:0000256" key="4">
    <source>
        <dbReference type="ARBA" id="ARBA00022692"/>
    </source>
</evidence>
<keyword evidence="5 8" id="KW-1133">Transmembrane helix</keyword>
<keyword evidence="10" id="KW-1185">Reference proteome</keyword>
<dbReference type="RefSeq" id="WP_304545741.1">
    <property type="nucleotide sequence ID" value="NZ_JARPTC010000038.1"/>
</dbReference>
<evidence type="ECO:0000256" key="2">
    <source>
        <dbReference type="ARBA" id="ARBA00008488"/>
    </source>
</evidence>
<protein>
    <submittedName>
        <fullName evidence="9">Hemolysin III family protein</fullName>
    </submittedName>
</protein>
<dbReference type="PANTHER" id="PTHR20855:SF3">
    <property type="entry name" value="LD03007P"/>
    <property type="match status" value="1"/>
</dbReference>
<comment type="similarity">
    <text evidence="2">Belongs to the UPF0073 (Hly-III) family.</text>
</comment>
<feature type="binding site" evidence="7">
    <location>
        <position position="193"/>
    </location>
    <ligand>
        <name>Zn(2+)</name>
        <dbReference type="ChEBI" id="CHEBI:29105"/>
    </ligand>
</feature>
<evidence type="ECO:0000256" key="8">
    <source>
        <dbReference type="SAM" id="Phobius"/>
    </source>
</evidence>
<dbReference type="PANTHER" id="PTHR20855">
    <property type="entry name" value="ADIPOR/PROGESTIN RECEPTOR-RELATED"/>
    <property type="match status" value="1"/>
</dbReference>
<feature type="transmembrane region" description="Helical" evidence="8">
    <location>
        <begin position="36"/>
        <end position="58"/>
    </location>
</feature>
<keyword evidence="7" id="KW-0862">Zinc</keyword>
<reference evidence="9" key="2">
    <citation type="submission" date="2023-03" db="EMBL/GenBank/DDBJ databases">
        <authorList>
            <person name="Zhang Z."/>
        </authorList>
    </citation>
    <scope>NUCLEOTIDE SEQUENCE</scope>
    <source>
        <strain evidence="9">DSA</strain>
    </source>
</reference>
<dbReference type="NCBIfam" id="TIGR01065">
    <property type="entry name" value="hlyIII"/>
    <property type="match status" value="1"/>
</dbReference>
<feature type="transmembrane region" description="Helical" evidence="8">
    <location>
        <begin position="102"/>
        <end position="121"/>
    </location>
</feature>
<dbReference type="GO" id="GO:0140911">
    <property type="term" value="F:pore-forming activity"/>
    <property type="evidence" value="ECO:0007669"/>
    <property type="project" value="InterPro"/>
</dbReference>
<evidence type="ECO:0000313" key="9">
    <source>
        <dbReference type="EMBL" id="MDO7789158.1"/>
    </source>
</evidence>
<dbReference type="GO" id="GO:0005886">
    <property type="term" value="C:plasma membrane"/>
    <property type="evidence" value="ECO:0007669"/>
    <property type="project" value="UniProtKB-SubCell"/>
</dbReference>
<keyword evidence="6 8" id="KW-0472">Membrane</keyword>
<keyword evidence="7" id="KW-0479">Metal-binding</keyword>
<dbReference type="InterPro" id="IPR004254">
    <property type="entry name" value="AdipoR/HlyIII-related"/>
</dbReference>
<keyword evidence="4 8" id="KW-0812">Transmembrane</keyword>
<reference evidence="9" key="1">
    <citation type="journal article" date="2023" name="J. Hazard. Mater.">
        <title>Anaerobic biodegradation of pyrene and benzo[a]pyrene by a new sulfate-reducing Desulforamulus aquiferis strain DSA.</title>
        <authorList>
            <person name="Zhang Z."/>
            <person name="Sun J."/>
            <person name="Gong X."/>
            <person name="Wang C."/>
            <person name="Wang H."/>
        </authorList>
    </citation>
    <scope>NUCLEOTIDE SEQUENCE</scope>
    <source>
        <strain evidence="9">DSA</strain>
    </source>
</reference>
<dbReference type="GO" id="GO:0046872">
    <property type="term" value="F:metal ion binding"/>
    <property type="evidence" value="ECO:0007669"/>
    <property type="project" value="UniProtKB-KW"/>
</dbReference>